<keyword evidence="3 5" id="KW-0067">ATP-binding</keyword>
<evidence type="ECO:0000256" key="3">
    <source>
        <dbReference type="ARBA" id="ARBA00022840"/>
    </source>
</evidence>
<dbReference type="SMART" id="SM00382">
    <property type="entry name" value="AAA"/>
    <property type="match status" value="1"/>
</dbReference>
<dbReference type="PANTHER" id="PTHR42939:SF1">
    <property type="entry name" value="ABC TRANSPORTER ATP-BINDING PROTEIN ALBC-RELATED"/>
    <property type="match status" value="1"/>
</dbReference>
<dbReference type="Gene3D" id="3.40.50.300">
    <property type="entry name" value="P-loop containing nucleotide triphosphate hydrolases"/>
    <property type="match status" value="1"/>
</dbReference>
<comment type="caution">
    <text evidence="5">The sequence shown here is derived from an EMBL/GenBank/DDBJ whole genome shotgun (WGS) entry which is preliminary data.</text>
</comment>
<dbReference type="InterPro" id="IPR051782">
    <property type="entry name" value="ABC_Transporter_VariousFunc"/>
</dbReference>
<evidence type="ECO:0000313" key="5">
    <source>
        <dbReference type="EMBL" id="MBA2795399.1"/>
    </source>
</evidence>
<sequence length="225" mass="25648">MSYFIYLLLVLGGSLVLEIIKGYKYKGNFDILHNISLKFEEHHIYGVVGINGSGKTMLLRALSGLTRLDHGTVIQDGIKIGQNNSTILNAGLVLGNQDFISHLTLEENLNLIKKICPNSNCIDLDYWINLYQIKKFRNTLYKHLSLGTRKKMLLIQAFMDNPHLLILDEPMNALDIKSADITKELIRKHKEKGLVIMTSHYESDIDDLCDTIYHVQEGKIVSEKY</sequence>
<evidence type="ECO:0000256" key="2">
    <source>
        <dbReference type="ARBA" id="ARBA00022741"/>
    </source>
</evidence>
<keyword evidence="1" id="KW-0813">Transport</keyword>
<dbReference type="SUPFAM" id="SSF52540">
    <property type="entry name" value="P-loop containing nucleoside triphosphate hydrolases"/>
    <property type="match status" value="1"/>
</dbReference>
<dbReference type="AlphaFoldDB" id="A0A7V9WQW6"/>
<organism evidence="5 6">
    <name type="scientific">Streptococcus porcinus</name>
    <dbReference type="NCBI Taxonomy" id="1340"/>
    <lineage>
        <taxon>Bacteria</taxon>
        <taxon>Bacillati</taxon>
        <taxon>Bacillota</taxon>
        <taxon>Bacilli</taxon>
        <taxon>Lactobacillales</taxon>
        <taxon>Streptococcaceae</taxon>
        <taxon>Streptococcus</taxon>
    </lineage>
</organism>
<dbReference type="EMBL" id="JACEGE010000005">
    <property type="protein sequence ID" value="MBA2795399.1"/>
    <property type="molecule type" value="Genomic_DNA"/>
</dbReference>
<proteinExistence type="predicted"/>
<evidence type="ECO:0000256" key="1">
    <source>
        <dbReference type="ARBA" id="ARBA00022448"/>
    </source>
</evidence>
<dbReference type="PANTHER" id="PTHR42939">
    <property type="entry name" value="ABC TRANSPORTER ATP-BINDING PROTEIN ALBC-RELATED"/>
    <property type="match status" value="1"/>
</dbReference>
<dbReference type="InterPro" id="IPR027417">
    <property type="entry name" value="P-loop_NTPase"/>
</dbReference>
<name>A0A7V9WQW6_STRPO</name>
<dbReference type="CDD" id="cd03230">
    <property type="entry name" value="ABC_DR_subfamily_A"/>
    <property type="match status" value="1"/>
</dbReference>
<accession>A0A7V9WQW6</accession>
<dbReference type="GO" id="GO:0016887">
    <property type="term" value="F:ATP hydrolysis activity"/>
    <property type="evidence" value="ECO:0007669"/>
    <property type="project" value="InterPro"/>
</dbReference>
<evidence type="ECO:0000313" key="6">
    <source>
        <dbReference type="Proteomes" id="UP000524462"/>
    </source>
</evidence>
<feature type="domain" description="ABC transporter" evidence="4">
    <location>
        <begin position="17"/>
        <end position="225"/>
    </location>
</feature>
<evidence type="ECO:0000259" key="4">
    <source>
        <dbReference type="PROSITE" id="PS50893"/>
    </source>
</evidence>
<reference evidence="5 6" key="1">
    <citation type="submission" date="2020-07" db="EMBL/GenBank/DDBJ databases">
        <title>Molecular and genomic characterization of Streptococcus porcinus isolated from diseased swine in Brazil.</title>
        <authorList>
            <person name="Moreno L.Z."/>
            <person name="Matajira C.E.C."/>
            <person name="Poor A.P."/>
            <person name="Dutra M.C."/>
            <person name="Moreno A.M."/>
        </authorList>
    </citation>
    <scope>NUCLEOTIDE SEQUENCE [LARGE SCALE GENOMIC DNA]</scope>
    <source>
        <strain evidence="5 6">SP0816-2</strain>
    </source>
</reference>
<dbReference type="GO" id="GO:0005524">
    <property type="term" value="F:ATP binding"/>
    <property type="evidence" value="ECO:0007669"/>
    <property type="project" value="UniProtKB-KW"/>
</dbReference>
<dbReference type="Pfam" id="PF00005">
    <property type="entry name" value="ABC_tran"/>
    <property type="match status" value="1"/>
</dbReference>
<gene>
    <name evidence="5" type="ORF">H1B29_02670</name>
</gene>
<dbReference type="InterPro" id="IPR003439">
    <property type="entry name" value="ABC_transporter-like_ATP-bd"/>
</dbReference>
<protein>
    <submittedName>
        <fullName evidence="5">ABC transporter ATP-binding protein</fullName>
    </submittedName>
</protein>
<dbReference type="PROSITE" id="PS50893">
    <property type="entry name" value="ABC_TRANSPORTER_2"/>
    <property type="match status" value="1"/>
</dbReference>
<dbReference type="Proteomes" id="UP000524462">
    <property type="component" value="Unassembled WGS sequence"/>
</dbReference>
<keyword evidence="2" id="KW-0547">Nucleotide-binding</keyword>
<dbReference type="InterPro" id="IPR003593">
    <property type="entry name" value="AAA+_ATPase"/>
</dbReference>